<dbReference type="GO" id="GO:0046982">
    <property type="term" value="F:protein heterodimerization activity"/>
    <property type="evidence" value="ECO:0007669"/>
    <property type="project" value="InterPro"/>
</dbReference>
<dbReference type="PRINTS" id="PR00620">
    <property type="entry name" value="HISTONEH2A"/>
</dbReference>
<keyword evidence="2" id="KW-0158">Chromosome</keyword>
<evidence type="ECO:0000256" key="3">
    <source>
        <dbReference type="ARBA" id="ARBA00022723"/>
    </source>
</evidence>
<evidence type="ECO:0000259" key="10">
    <source>
        <dbReference type="PROSITE" id="PS50950"/>
    </source>
</evidence>
<name>A0A4S2KHP8_9HYME</name>
<dbReference type="EMBL" id="QBLH01002266">
    <property type="protein sequence ID" value="TGZ49033.1"/>
    <property type="molecule type" value="Genomic_DNA"/>
</dbReference>
<feature type="compositionally biased region" description="Basic and acidic residues" evidence="9">
    <location>
        <begin position="270"/>
        <end position="296"/>
    </location>
</feature>
<dbReference type="GO" id="GO:0030527">
    <property type="term" value="F:structural constituent of chromatin"/>
    <property type="evidence" value="ECO:0007669"/>
    <property type="project" value="InterPro"/>
</dbReference>
<dbReference type="InterPro" id="IPR006612">
    <property type="entry name" value="THAP_Znf"/>
</dbReference>
<dbReference type="SUPFAM" id="SSF47113">
    <property type="entry name" value="Histone-fold"/>
    <property type="match status" value="1"/>
</dbReference>
<dbReference type="InterPro" id="IPR009072">
    <property type="entry name" value="Histone-fold"/>
</dbReference>
<evidence type="ECO:0000256" key="7">
    <source>
        <dbReference type="ARBA" id="ARBA00023269"/>
    </source>
</evidence>
<dbReference type="PANTHER" id="PTHR23430">
    <property type="entry name" value="HISTONE H2A"/>
    <property type="match status" value="1"/>
</dbReference>
<dbReference type="SUPFAM" id="SSF57716">
    <property type="entry name" value="Glucocorticoid receptor-like (DNA-binding domain)"/>
    <property type="match status" value="1"/>
</dbReference>
<keyword evidence="12" id="KW-1185">Reference proteome</keyword>
<evidence type="ECO:0000256" key="6">
    <source>
        <dbReference type="ARBA" id="ARBA00023125"/>
    </source>
</evidence>
<comment type="caution">
    <text evidence="11">The sequence shown here is derived from an EMBL/GenBank/DDBJ whole genome shotgun (WGS) entry which is preliminary data.</text>
</comment>
<dbReference type="SMART" id="SM00414">
    <property type="entry name" value="H2A"/>
    <property type="match status" value="1"/>
</dbReference>
<reference evidence="11 12" key="1">
    <citation type="journal article" date="2019" name="Philos. Trans. R. Soc. Lond., B, Biol. Sci.">
        <title>Ant behaviour and brain gene expression of defending hosts depend on the ecological success of the intruding social parasite.</title>
        <authorList>
            <person name="Kaur R."/>
            <person name="Stoldt M."/>
            <person name="Jongepier E."/>
            <person name="Feldmeyer B."/>
            <person name="Menzel F."/>
            <person name="Bornberg-Bauer E."/>
            <person name="Foitzik S."/>
        </authorList>
    </citation>
    <scope>NUCLEOTIDE SEQUENCE [LARGE SCALE GENOMIC DNA]</scope>
    <source>
        <tissue evidence="11">Whole body</tissue>
    </source>
</reference>
<feature type="compositionally biased region" description="Low complexity" evidence="9">
    <location>
        <begin position="22"/>
        <end position="43"/>
    </location>
</feature>
<evidence type="ECO:0000256" key="4">
    <source>
        <dbReference type="ARBA" id="ARBA00022771"/>
    </source>
</evidence>
<evidence type="ECO:0000256" key="1">
    <source>
        <dbReference type="ARBA" id="ARBA00004286"/>
    </source>
</evidence>
<accession>A0A4S2KHP8</accession>
<keyword evidence="5" id="KW-0862">Zinc</keyword>
<evidence type="ECO:0000256" key="9">
    <source>
        <dbReference type="SAM" id="MobiDB-lite"/>
    </source>
</evidence>
<feature type="domain" description="THAP-type" evidence="10">
    <location>
        <begin position="160"/>
        <end position="239"/>
    </location>
</feature>
<evidence type="ECO:0000256" key="2">
    <source>
        <dbReference type="ARBA" id="ARBA00022454"/>
    </source>
</evidence>
<evidence type="ECO:0000256" key="8">
    <source>
        <dbReference type="PROSITE-ProRule" id="PRU00309"/>
    </source>
</evidence>
<proteinExistence type="predicted"/>
<dbReference type="SMART" id="SM00980">
    <property type="entry name" value="THAP"/>
    <property type="match status" value="1"/>
</dbReference>
<dbReference type="Proteomes" id="UP000310200">
    <property type="component" value="Unassembled WGS sequence"/>
</dbReference>
<evidence type="ECO:0000313" key="12">
    <source>
        <dbReference type="Proteomes" id="UP000310200"/>
    </source>
</evidence>
<gene>
    <name evidence="11" type="ORF">DBV15_12519</name>
</gene>
<dbReference type="Pfam" id="PF16211">
    <property type="entry name" value="Histone_H2A_C"/>
    <property type="match status" value="1"/>
</dbReference>
<keyword evidence="7" id="KW-0544">Nucleosome core</keyword>
<dbReference type="GO" id="GO:0000786">
    <property type="term" value="C:nucleosome"/>
    <property type="evidence" value="ECO:0007669"/>
    <property type="project" value="UniProtKB-KW"/>
</dbReference>
<evidence type="ECO:0000256" key="5">
    <source>
        <dbReference type="ARBA" id="ARBA00022833"/>
    </source>
</evidence>
<feature type="region of interest" description="Disordered" evidence="9">
    <location>
        <begin position="262"/>
        <end position="296"/>
    </location>
</feature>
<dbReference type="PROSITE" id="PS50950">
    <property type="entry name" value="ZF_THAP"/>
    <property type="match status" value="1"/>
</dbReference>
<feature type="region of interest" description="Disordered" evidence="9">
    <location>
        <begin position="19"/>
        <end position="46"/>
    </location>
</feature>
<sequence length="355" mass="40070">MEMKAFLQKIKISIQNPISIANDNTNGNTNGKTSGNTNGNTNGIFNDKEIRTKKIKKKGGTAISRGPYSQTAEEGNCAERVGAGAPVNLAAVMKYLAAEVLELADNAARDNKKTRRIIRIIPRHLQLAIRIDEELNKLLSGTTIAQGGVSHKVNIYFSIMSHKKCAIVGCSSRKKQMYEFPNPHKDKQRFIKWLISTGNSALLDLPVEKIRRRTICEDHFEEKYKLRKKLSYHTIPTLLLPDGDKEDAIMDKEDATMNKKDATINNGDATMDKEDATMDKEDETTGKEDATMDKEDPTINYIDDNEIIVPYMEKDEPIINDVRIVEDQEQTVEDKVIKNKQISVRKVKKEKKSNM</sequence>
<dbReference type="GO" id="GO:0003677">
    <property type="term" value="F:DNA binding"/>
    <property type="evidence" value="ECO:0007669"/>
    <property type="project" value="UniProtKB-UniRule"/>
</dbReference>
<evidence type="ECO:0000313" key="11">
    <source>
        <dbReference type="EMBL" id="TGZ49033.1"/>
    </source>
</evidence>
<dbReference type="SMART" id="SM00692">
    <property type="entry name" value="DM3"/>
    <property type="match status" value="1"/>
</dbReference>
<dbReference type="InterPro" id="IPR002119">
    <property type="entry name" value="Histone_H2A"/>
</dbReference>
<organism evidence="11 12">
    <name type="scientific">Temnothorax longispinosus</name>
    <dbReference type="NCBI Taxonomy" id="300112"/>
    <lineage>
        <taxon>Eukaryota</taxon>
        <taxon>Metazoa</taxon>
        <taxon>Ecdysozoa</taxon>
        <taxon>Arthropoda</taxon>
        <taxon>Hexapoda</taxon>
        <taxon>Insecta</taxon>
        <taxon>Pterygota</taxon>
        <taxon>Neoptera</taxon>
        <taxon>Endopterygota</taxon>
        <taxon>Hymenoptera</taxon>
        <taxon>Apocrita</taxon>
        <taxon>Aculeata</taxon>
        <taxon>Formicoidea</taxon>
        <taxon>Formicidae</taxon>
        <taxon>Myrmicinae</taxon>
        <taxon>Temnothorax</taxon>
    </lineage>
</organism>
<comment type="subcellular location">
    <subcellularLocation>
        <location evidence="1">Chromosome</location>
    </subcellularLocation>
</comment>
<dbReference type="AlphaFoldDB" id="A0A4S2KHP8"/>
<dbReference type="InterPro" id="IPR032454">
    <property type="entry name" value="Histone_H2A_C"/>
</dbReference>
<dbReference type="STRING" id="300112.A0A4S2KHP8"/>
<keyword evidence="3" id="KW-0479">Metal-binding</keyword>
<protein>
    <recommendedName>
        <fullName evidence="10">THAP-type domain-containing protein</fullName>
    </recommendedName>
</protein>
<dbReference type="GO" id="GO:0008270">
    <property type="term" value="F:zinc ion binding"/>
    <property type="evidence" value="ECO:0007669"/>
    <property type="project" value="UniProtKB-KW"/>
</dbReference>
<dbReference type="CDD" id="cd00074">
    <property type="entry name" value="HFD_H2A"/>
    <property type="match status" value="1"/>
</dbReference>
<keyword evidence="4 8" id="KW-0863">Zinc-finger</keyword>
<keyword evidence="6 8" id="KW-0238">DNA-binding</keyword>
<dbReference type="Gene3D" id="1.10.20.10">
    <property type="entry name" value="Histone, subunit A"/>
    <property type="match status" value="1"/>
</dbReference>
<dbReference type="Pfam" id="PF05485">
    <property type="entry name" value="THAP"/>
    <property type="match status" value="1"/>
</dbReference>